<keyword evidence="4" id="KW-1185">Reference proteome</keyword>
<dbReference type="AlphaFoldDB" id="A0A8J6AIV4"/>
<feature type="compositionally biased region" description="Basic and acidic residues" evidence="1">
    <location>
        <begin position="221"/>
        <end position="238"/>
    </location>
</feature>
<organism evidence="3 4">
    <name type="scientific">Galemys pyrenaicus</name>
    <name type="common">Iberian desman</name>
    <name type="synonym">Pyrenean desman</name>
    <dbReference type="NCBI Taxonomy" id="202257"/>
    <lineage>
        <taxon>Eukaryota</taxon>
        <taxon>Metazoa</taxon>
        <taxon>Chordata</taxon>
        <taxon>Craniata</taxon>
        <taxon>Vertebrata</taxon>
        <taxon>Euteleostomi</taxon>
        <taxon>Mammalia</taxon>
        <taxon>Eutheria</taxon>
        <taxon>Laurasiatheria</taxon>
        <taxon>Eulipotyphla</taxon>
        <taxon>Talpidae</taxon>
        <taxon>Galemys</taxon>
    </lineage>
</organism>
<protein>
    <submittedName>
        <fullName evidence="3">Zinc finger protein 717</fullName>
    </submittedName>
</protein>
<dbReference type="Proteomes" id="UP000700334">
    <property type="component" value="Unassembled WGS sequence"/>
</dbReference>
<accession>A0A8J6AIV4</accession>
<comment type="caution">
    <text evidence="3">The sequence shown here is derived from an EMBL/GenBank/DDBJ whole genome shotgun (WGS) entry which is preliminary data.</text>
</comment>
<gene>
    <name evidence="3" type="ORF">J0S82_012364</name>
</gene>
<evidence type="ECO:0000313" key="3">
    <source>
        <dbReference type="EMBL" id="KAG8512269.1"/>
    </source>
</evidence>
<keyword evidence="2" id="KW-0732">Signal</keyword>
<feature type="chain" id="PRO_5035197865" evidence="2">
    <location>
        <begin position="16"/>
        <end position="384"/>
    </location>
</feature>
<dbReference type="EMBL" id="JAGFMF010011800">
    <property type="protein sequence ID" value="KAG8512269.1"/>
    <property type="molecule type" value="Genomic_DNA"/>
</dbReference>
<proteinExistence type="predicted"/>
<feature type="signal peptide" evidence="2">
    <location>
        <begin position="1"/>
        <end position="15"/>
    </location>
</feature>
<sequence>MCWLCFLEHPVLVVCRKVVVSSFGGHRSAGPGYVGRQALGSSELDMWSPHGGGCSMCHQDQLLDPALLWAVQQPSSHYHYCDTSTCTPVPAGCSMGTCAVDGSSVITHCGDAWHCINKPEVILRLEQEAEPWAVDEPANQSLSDVHAVSGLVKTNWEKEDTQLWHSLVTENKTPTEEAAALGKSVQLSLADHLSLTVNNGGCSGRRSAGFHVCKNLCPPGDPDKTGAGEKAERPDATRRAVRPAGGRSIAPTREPNPRPPGPAGFSRTTRLHDLRKSIPPPDGKPEGPHRACALARAPQRWPHHIRAPRHAGATPRPAGARDPDRTQRWNWAVWWSQELQDEGVELNEHRVPLRGHETIWQGVMRAQRVETLNANELYLENSRF</sequence>
<reference evidence="3" key="1">
    <citation type="journal article" date="2021" name="Evol. Appl.">
        <title>The genome of the Pyrenean desman and the effects of bottlenecks and inbreeding on the genomic landscape of an endangered species.</title>
        <authorList>
            <person name="Escoda L."/>
            <person name="Castresana J."/>
        </authorList>
    </citation>
    <scope>NUCLEOTIDE SEQUENCE</scope>
    <source>
        <strain evidence="3">IBE-C5619</strain>
    </source>
</reference>
<name>A0A8J6AIV4_GALPY</name>
<evidence type="ECO:0000313" key="4">
    <source>
        <dbReference type="Proteomes" id="UP000700334"/>
    </source>
</evidence>
<evidence type="ECO:0000256" key="1">
    <source>
        <dbReference type="SAM" id="MobiDB-lite"/>
    </source>
</evidence>
<evidence type="ECO:0000256" key="2">
    <source>
        <dbReference type="SAM" id="SignalP"/>
    </source>
</evidence>
<feature type="region of interest" description="Disordered" evidence="1">
    <location>
        <begin position="217"/>
        <end position="324"/>
    </location>
</feature>